<dbReference type="RefSeq" id="WP_194116479.1">
    <property type="nucleotide sequence ID" value="NZ_JADFUA010000006.1"/>
</dbReference>
<evidence type="ECO:0000313" key="3">
    <source>
        <dbReference type="EMBL" id="MBE9609957.1"/>
    </source>
</evidence>
<evidence type="ECO:0000259" key="2">
    <source>
        <dbReference type="Pfam" id="PF02120"/>
    </source>
</evidence>
<feature type="region of interest" description="Disordered" evidence="1">
    <location>
        <begin position="13"/>
        <end position="69"/>
    </location>
</feature>
<dbReference type="EMBL" id="JADFUA010000006">
    <property type="protein sequence ID" value="MBE9609957.1"/>
    <property type="molecule type" value="Genomic_DNA"/>
</dbReference>
<keyword evidence="3" id="KW-0969">Cilium</keyword>
<keyword evidence="4" id="KW-1185">Reference proteome</keyword>
<feature type="compositionally biased region" description="Basic and acidic residues" evidence="1">
    <location>
        <begin position="39"/>
        <end position="49"/>
    </location>
</feature>
<accession>A0A8J7FLC2</accession>
<keyword evidence="3" id="KW-0282">Flagellum</keyword>
<dbReference type="Proteomes" id="UP000604481">
    <property type="component" value="Unassembled WGS sequence"/>
</dbReference>
<dbReference type="PANTHER" id="PTHR37533:SF2">
    <property type="entry name" value="FLAGELLAR HOOK-LENGTH CONTROL PROTEIN"/>
    <property type="match status" value="1"/>
</dbReference>
<dbReference type="PANTHER" id="PTHR37533">
    <property type="entry name" value="FLAGELLAR HOOK-LENGTH CONTROL PROTEIN"/>
    <property type="match status" value="1"/>
</dbReference>
<dbReference type="InterPro" id="IPR038610">
    <property type="entry name" value="FliK-like_C_sf"/>
</dbReference>
<comment type="caution">
    <text evidence="3">The sequence shown here is derived from an EMBL/GenBank/DDBJ whole genome shotgun (WGS) entry which is preliminary data.</text>
</comment>
<feature type="domain" description="Flagellar hook-length control protein-like C-terminal" evidence="2">
    <location>
        <begin position="249"/>
        <end position="330"/>
    </location>
</feature>
<dbReference type="Gene3D" id="3.30.750.140">
    <property type="match status" value="1"/>
</dbReference>
<feature type="region of interest" description="Disordered" evidence="1">
    <location>
        <begin position="329"/>
        <end position="359"/>
    </location>
</feature>
<dbReference type="InterPro" id="IPR021136">
    <property type="entry name" value="Flagellar_hook_control-like_C"/>
</dbReference>
<dbReference type="CDD" id="cd17470">
    <property type="entry name" value="T3SS_Flik_C"/>
    <property type="match status" value="1"/>
</dbReference>
<proteinExistence type="predicted"/>
<keyword evidence="3" id="KW-0966">Cell projection</keyword>
<name>A0A8J7FLC2_9NEIS</name>
<organism evidence="3 4">
    <name type="scientific">Chitinilyticum piscinae</name>
    <dbReference type="NCBI Taxonomy" id="2866724"/>
    <lineage>
        <taxon>Bacteria</taxon>
        <taxon>Pseudomonadati</taxon>
        <taxon>Pseudomonadota</taxon>
        <taxon>Betaproteobacteria</taxon>
        <taxon>Neisseriales</taxon>
        <taxon>Chitinibacteraceae</taxon>
        <taxon>Chitinilyticum</taxon>
    </lineage>
</organism>
<evidence type="ECO:0000313" key="4">
    <source>
        <dbReference type="Proteomes" id="UP000604481"/>
    </source>
</evidence>
<feature type="region of interest" description="Disordered" evidence="1">
    <location>
        <begin position="211"/>
        <end position="235"/>
    </location>
</feature>
<evidence type="ECO:0000256" key="1">
    <source>
        <dbReference type="SAM" id="MobiDB-lite"/>
    </source>
</evidence>
<gene>
    <name evidence="3" type="ORF">INR99_11445</name>
</gene>
<dbReference type="InterPro" id="IPR052563">
    <property type="entry name" value="FliK"/>
</dbReference>
<protein>
    <submittedName>
        <fullName evidence="3">Flagellar hook-length control protein FliK</fullName>
    </submittedName>
</protein>
<feature type="compositionally biased region" description="Low complexity" evidence="1">
    <location>
        <begin position="329"/>
        <end position="344"/>
    </location>
</feature>
<dbReference type="Pfam" id="PF02120">
    <property type="entry name" value="Flg_hook"/>
    <property type="match status" value="1"/>
</dbReference>
<reference evidence="3 4" key="1">
    <citation type="submission" date="2020-10" db="EMBL/GenBank/DDBJ databases">
        <title>The genome sequence of Chitinilyticum litopenaei 4Y14.</title>
        <authorList>
            <person name="Liu Y."/>
        </authorList>
    </citation>
    <scope>NUCLEOTIDE SEQUENCE [LARGE SCALE GENOMIC DNA]</scope>
    <source>
        <strain evidence="3 4">4Y14</strain>
    </source>
</reference>
<dbReference type="AlphaFoldDB" id="A0A8J7FLC2"/>
<sequence>MSLPINIVSVAPSAKAPVESPRAQGAVDEAAGSAFKQELSSRVDARARGDGAGQAASGEQEQAKSAPNEGAGADAAILAMLGLVPAVQPAPTVVVPMSVPPVIEDGAEATPVLMAAPAALTVTTEHPLAVTVSPLEAGASAAKEKSSEGLSALLAPAFAGHGNGGLIAEAAAGVTGAVTANLAAGLDEELPDGTSPAGAATGFAEMLAGASGAQKSEAGESAHAPLKPGQVNHLAEPVGSKGWGDALAQRVGMMLGRKEQQIDMQLNPPHLGPMEVKLTLGNEQASVVFTSQHAAVREALAAATPRLTALLADQGIQLTDVQVASDSLQQHQQQAAQQQAQSNQGGAPRSGGTFAERDGVAGNHTLPVIGELRVPVARSGVSFYA</sequence>
<feature type="compositionally biased region" description="Low complexity" evidence="1">
    <location>
        <begin position="53"/>
        <end position="66"/>
    </location>
</feature>